<protein>
    <submittedName>
        <fullName evidence="1">Uncharacterized protein</fullName>
    </submittedName>
</protein>
<gene>
    <name evidence="1" type="ORF">F1609_00480</name>
</gene>
<comment type="caution">
    <text evidence="1">The sequence shown here is derived from an EMBL/GenBank/DDBJ whole genome shotgun (WGS) entry which is preliminary data.</text>
</comment>
<dbReference type="RefSeq" id="WP_167073617.1">
    <property type="nucleotide sequence ID" value="NZ_VVIW01000001.1"/>
</dbReference>
<dbReference type="EMBL" id="VVIW01000001">
    <property type="protein sequence ID" value="NHZ38648.1"/>
    <property type="molecule type" value="Genomic_DNA"/>
</dbReference>
<reference evidence="1 2" key="1">
    <citation type="submission" date="2019-09" db="EMBL/GenBank/DDBJ databases">
        <title>Taxonomy of Antarctic Massilia spp.: description of Massilia rubra sp. nov., Massilia aquatica sp. nov., Massilia mucilaginosa sp. nov., Massilia frigida sp. nov. isolated from streams, lakes and regoliths.</title>
        <authorList>
            <person name="Holochova P."/>
            <person name="Sedlacek I."/>
            <person name="Kralova S."/>
            <person name="Maslanova I."/>
            <person name="Busse H.-J."/>
            <person name="Stankova E."/>
            <person name="Vrbovska V."/>
            <person name="Kovarovic V."/>
            <person name="Bartak M."/>
            <person name="Svec P."/>
            <person name="Pantucek R."/>
        </authorList>
    </citation>
    <scope>NUCLEOTIDE SEQUENCE [LARGE SCALE GENOMIC DNA]</scope>
    <source>
        <strain evidence="1 2">CCM 8693</strain>
    </source>
</reference>
<sequence>MSTKIDQRSLVVLLQHPLAGYRDVPAPAREVVIAGLTWVTDSWPSLAVSWIEQGVPLDQELVDLLIEIGQKSRWPQPLRHKAKALVRRWWREGR</sequence>
<keyword evidence="2" id="KW-1185">Reference proteome</keyword>
<dbReference type="Proteomes" id="UP000819052">
    <property type="component" value="Unassembled WGS sequence"/>
</dbReference>
<proteinExistence type="predicted"/>
<evidence type="ECO:0000313" key="2">
    <source>
        <dbReference type="Proteomes" id="UP000819052"/>
    </source>
</evidence>
<organism evidence="1 2">
    <name type="scientific">Massilia aquatica</name>
    <dbReference type="NCBI Taxonomy" id="2609000"/>
    <lineage>
        <taxon>Bacteria</taxon>
        <taxon>Pseudomonadati</taxon>
        <taxon>Pseudomonadota</taxon>
        <taxon>Betaproteobacteria</taxon>
        <taxon>Burkholderiales</taxon>
        <taxon>Oxalobacteraceae</taxon>
        <taxon>Telluria group</taxon>
        <taxon>Massilia</taxon>
    </lineage>
</organism>
<accession>A0ABX0LW14</accession>
<name>A0ABX0LW14_9BURK</name>
<evidence type="ECO:0000313" key="1">
    <source>
        <dbReference type="EMBL" id="NHZ38648.1"/>
    </source>
</evidence>